<accession>A0A0P1I1A2</accession>
<sequence>MIVSGQPNEQEAHHPDTHRARISDLSDSCVHPDKYKRRYSSIVAMMDGLTDTPATEPDAMEANLSGRRPRIA</sequence>
<gene>
    <name evidence="2" type="ORF">PH7735_00348</name>
</gene>
<protein>
    <submittedName>
        <fullName evidence="2">Uncharacterized protein</fullName>
    </submittedName>
</protein>
<evidence type="ECO:0000313" key="2">
    <source>
        <dbReference type="EMBL" id="CUJ84184.1"/>
    </source>
</evidence>
<feature type="region of interest" description="Disordered" evidence="1">
    <location>
        <begin position="50"/>
        <end position="72"/>
    </location>
</feature>
<evidence type="ECO:0000256" key="1">
    <source>
        <dbReference type="SAM" id="MobiDB-lite"/>
    </source>
</evidence>
<evidence type="ECO:0000313" key="3">
    <source>
        <dbReference type="Proteomes" id="UP000051870"/>
    </source>
</evidence>
<name>A0A0P1I1A2_9RHOB</name>
<feature type="compositionally biased region" description="Basic and acidic residues" evidence="1">
    <location>
        <begin position="10"/>
        <end position="24"/>
    </location>
</feature>
<dbReference type="Proteomes" id="UP000051870">
    <property type="component" value="Unassembled WGS sequence"/>
</dbReference>
<proteinExistence type="predicted"/>
<keyword evidence="3" id="KW-1185">Reference proteome</keyword>
<dbReference type="EMBL" id="CYTW01000001">
    <property type="protein sequence ID" value="CUJ84184.1"/>
    <property type="molecule type" value="Genomic_DNA"/>
</dbReference>
<feature type="region of interest" description="Disordered" evidence="1">
    <location>
        <begin position="1"/>
        <end position="25"/>
    </location>
</feature>
<dbReference type="STRING" id="1715693.PH7735_00348"/>
<dbReference type="AlphaFoldDB" id="A0A0P1I1A2"/>
<organism evidence="2 3">
    <name type="scientific">Shimia thalassica</name>
    <dbReference type="NCBI Taxonomy" id="1715693"/>
    <lineage>
        <taxon>Bacteria</taxon>
        <taxon>Pseudomonadati</taxon>
        <taxon>Pseudomonadota</taxon>
        <taxon>Alphaproteobacteria</taxon>
        <taxon>Rhodobacterales</taxon>
        <taxon>Roseobacteraceae</taxon>
    </lineage>
</organism>
<reference evidence="3" key="1">
    <citation type="submission" date="2015-09" db="EMBL/GenBank/DDBJ databases">
        <authorList>
            <person name="Rodrigo-Torres Lidia"/>
            <person name="Arahal R.David."/>
        </authorList>
    </citation>
    <scope>NUCLEOTIDE SEQUENCE [LARGE SCALE GENOMIC DNA]</scope>
    <source>
        <strain evidence="3">CECT 7735</strain>
    </source>
</reference>